<name>A0ABT8D8L1_9RHOB</name>
<evidence type="ECO:0000313" key="2">
    <source>
        <dbReference type="Proteomes" id="UP001243846"/>
    </source>
</evidence>
<evidence type="ECO:0000313" key="1">
    <source>
        <dbReference type="EMBL" id="MDN3713087.1"/>
    </source>
</evidence>
<dbReference type="EMBL" id="JAUFRC010000001">
    <property type="protein sequence ID" value="MDN3713087.1"/>
    <property type="molecule type" value="Genomic_DNA"/>
</dbReference>
<protein>
    <submittedName>
        <fullName evidence="1">Sulfotransferase family 2 domain-containing protein</fullName>
    </submittedName>
</protein>
<organism evidence="1 2">
    <name type="scientific">Paracoccus cavernae</name>
    <dbReference type="NCBI Taxonomy" id="1571207"/>
    <lineage>
        <taxon>Bacteria</taxon>
        <taxon>Pseudomonadati</taxon>
        <taxon>Pseudomonadota</taxon>
        <taxon>Alphaproteobacteria</taxon>
        <taxon>Rhodobacterales</taxon>
        <taxon>Paracoccaceae</taxon>
        <taxon>Paracoccus</taxon>
    </lineage>
</organism>
<reference evidence="2" key="1">
    <citation type="journal article" date="2019" name="Int. J. Syst. Evol. Microbiol.">
        <title>The Global Catalogue of Microorganisms (GCM) 10K type strain sequencing project: providing services to taxonomists for standard genome sequencing and annotation.</title>
        <authorList>
            <consortium name="The Broad Institute Genomics Platform"/>
            <consortium name="The Broad Institute Genome Sequencing Center for Infectious Disease"/>
            <person name="Wu L."/>
            <person name="Ma J."/>
        </authorList>
    </citation>
    <scope>NUCLEOTIDE SEQUENCE [LARGE SCALE GENOMIC DNA]</scope>
    <source>
        <strain evidence="2">CECT 8482</strain>
    </source>
</reference>
<dbReference type="Proteomes" id="UP001243846">
    <property type="component" value="Unassembled WGS sequence"/>
</dbReference>
<comment type="caution">
    <text evidence="1">The sequence shown here is derived from an EMBL/GenBank/DDBJ whole genome shotgun (WGS) entry which is preliminary data.</text>
</comment>
<dbReference type="InterPro" id="IPR005331">
    <property type="entry name" value="Sulfotransferase"/>
</dbReference>
<accession>A0ABT8D8L1</accession>
<keyword evidence="2" id="KW-1185">Reference proteome</keyword>
<sequence length="255" mass="29051">MNFLFNDHKIVFIHLTKNAGSSVRSAFSGPHTGPVAGEVPEEWQHLPSFTVIRNPFDRFLSAVNMFRFGTENVDSDDYYSKPRIPDLTPSIALDILENRTIPFDRSVRYAEANLKHHLWPQTAPFNCIQFAKVKLRQENLEEEFDAYVSQLGIKVTLPTVRSAKATRPIFRKNDLSPSEVSRIRHIFKDDFDLLGYLDEPSAGYGFDEKDQKNCFLMPSAVFAASGPSISKFLSSRTKALTYQIRSVIWMALRIA</sequence>
<dbReference type="Pfam" id="PF03567">
    <property type="entry name" value="Sulfotransfer_2"/>
    <property type="match status" value="1"/>
</dbReference>
<proteinExistence type="predicted"/>
<gene>
    <name evidence="1" type="ORF">QWZ10_17465</name>
</gene>